<evidence type="ECO:0000256" key="4">
    <source>
        <dbReference type="ARBA" id="ARBA00023004"/>
    </source>
</evidence>
<keyword evidence="7" id="KW-1185">Reference proteome</keyword>
<accession>A0A5Q4Z9M8</accession>
<dbReference type="EMBL" id="LR699553">
    <property type="protein sequence ID" value="VVD26502.1"/>
    <property type="molecule type" value="Genomic_DNA"/>
</dbReference>
<dbReference type="RefSeq" id="WP_007179836.1">
    <property type="nucleotide sequence ID" value="NZ_LR699553.1"/>
</dbReference>
<sequence length="491" mass="54286">MSRTQEKHNRSVSKDVLVVGGGTSGFVAAIAAARNGASVLLLEQRDHLGGTHSGGMVMMIRSMRHMKAPANMEQKKIMMTGYESSFDDEQVVRSIVQEYINRMLEIGSAWGRKDEATARQMFDPEIAKWVIQDMVAEAGVEVWLNTQATDVIMEGNALKGVVIESLRDRVEVHAGITIDTTGDGDIAAAAGAAFEFGSPEDGKCQPASLYFAVGGVQLDKTIAYMRDHANEFGEEYVKTMLGLKEQNKPITMFPFKEKIREALKNGDYPIPYGVETVNPDTLSYIVRPMFRNGKFRYDVTYHNMDMAYNFDATDRVELTKATLAMRDLANKMAKFYRKYVPGYEDSYLSYTAQSVGIRDSRRIVCDYTLTRDDVLAGQVFPDGIGRYGSLMDVHDKSGKKSLSLVEVGGHGWFHVPFRSLLPKGIENLMVAGRCISADYDAQGSVRSQAASMVTGQATGTAAALAVQQKRKLRELDVSALQEVLRAQNQVI</sequence>
<keyword evidence="2" id="KW-0479">Metal-binding</keyword>
<evidence type="ECO:0000256" key="2">
    <source>
        <dbReference type="ARBA" id="ARBA00022723"/>
    </source>
</evidence>
<proteinExistence type="predicted"/>
<evidence type="ECO:0000313" key="6">
    <source>
        <dbReference type="EMBL" id="VVD26502.1"/>
    </source>
</evidence>
<dbReference type="Gene3D" id="3.50.50.60">
    <property type="entry name" value="FAD/NAD(P)-binding domain"/>
    <property type="match status" value="1"/>
</dbReference>
<protein>
    <submittedName>
        <fullName evidence="6">FAD binding protein</fullName>
    </submittedName>
</protein>
<gene>
    <name evidence="6" type="ORF">PDMSB3_0040</name>
</gene>
<dbReference type="SUPFAM" id="SSF51905">
    <property type="entry name" value="FAD/NAD(P)-binding domain"/>
    <property type="match status" value="1"/>
</dbReference>
<dbReference type="PRINTS" id="PR00368">
    <property type="entry name" value="FADPNR"/>
</dbReference>
<keyword evidence="3" id="KW-0560">Oxidoreductase</keyword>
<dbReference type="InterPro" id="IPR039650">
    <property type="entry name" value="HdrA-like"/>
</dbReference>
<evidence type="ECO:0000313" key="7">
    <source>
        <dbReference type="Proteomes" id="UP000325811"/>
    </source>
</evidence>
<dbReference type="Proteomes" id="UP000325811">
    <property type="component" value="Chromosome I"/>
</dbReference>
<evidence type="ECO:0000256" key="5">
    <source>
        <dbReference type="ARBA" id="ARBA00023014"/>
    </source>
</evidence>
<dbReference type="GO" id="GO:0051539">
    <property type="term" value="F:4 iron, 4 sulfur cluster binding"/>
    <property type="evidence" value="ECO:0007669"/>
    <property type="project" value="UniProtKB-KW"/>
</dbReference>
<dbReference type="GO" id="GO:0016491">
    <property type="term" value="F:oxidoreductase activity"/>
    <property type="evidence" value="ECO:0007669"/>
    <property type="project" value="UniProtKB-KW"/>
</dbReference>
<keyword evidence="1" id="KW-0004">4Fe-4S</keyword>
<organism evidence="6 7">
    <name type="scientific">Paraburkholderia dioscoreae</name>
    <dbReference type="NCBI Taxonomy" id="2604047"/>
    <lineage>
        <taxon>Bacteria</taxon>
        <taxon>Pseudomonadati</taxon>
        <taxon>Pseudomonadota</taxon>
        <taxon>Betaproteobacteria</taxon>
        <taxon>Burkholderiales</taxon>
        <taxon>Burkholderiaceae</taxon>
        <taxon>Paraburkholderia</taxon>
    </lineage>
</organism>
<evidence type="ECO:0000256" key="1">
    <source>
        <dbReference type="ARBA" id="ARBA00022485"/>
    </source>
</evidence>
<dbReference type="PANTHER" id="PTHR43498">
    <property type="entry name" value="FERREDOXIN:COB-COM HETERODISULFIDE REDUCTASE SUBUNIT A"/>
    <property type="match status" value="1"/>
</dbReference>
<dbReference type="PANTHER" id="PTHR43498:SF1">
    <property type="entry name" value="COB--COM HETERODISULFIDE REDUCTASE IRON-SULFUR SUBUNIT A"/>
    <property type="match status" value="1"/>
</dbReference>
<evidence type="ECO:0000256" key="3">
    <source>
        <dbReference type="ARBA" id="ARBA00023002"/>
    </source>
</evidence>
<keyword evidence="4" id="KW-0408">Iron</keyword>
<name>A0A5Q4Z9M8_9BURK</name>
<reference evidence="6 7" key="1">
    <citation type="submission" date="2019-08" db="EMBL/GenBank/DDBJ databases">
        <authorList>
            <person name="Herpell B J."/>
        </authorList>
    </citation>
    <scope>NUCLEOTIDE SEQUENCE [LARGE SCALE GENOMIC DNA]</scope>
    <source>
        <strain evidence="7">Msb3</strain>
    </source>
</reference>
<dbReference type="GO" id="GO:0046872">
    <property type="term" value="F:metal ion binding"/>
    <property type="evidence" value="ECO:0007669"/>
    <property type="project" value="UniProtKB-KW"/>
</dbReference>
<dbReference type="Pfam" id="PF12831">
    <property type="entry name" value="FAD_oxidored"/>
    <property type="match status" value="1"/>
</dbReference>
<dbReference type="InterPro" id="IPR036188">
    <property type="entry name" value="FAD/NAD-bd_sf"/>
</dbReference>
<dbReference type="AlphaFoldDB" id="A0A5Q4Z9M8"/>
<keyword evidence="5" id="KW-0411">Iron-sulfur</keyword>
<dbReference type="KEGG" id="pdio:PDMSB3_0040"/>